<dbReference type="SMART" id="SM00028">
    <property type="entry name" value="TPR"/>
    <property type="match status" value="2"/>
</dbReference>
<feature type="region of interest" description="Disordered" evidence="1">
    <location>
        <begin position="593"/>
        <end position="646"/>
    </location>
</feature>
<dbReference type="SUPFAM" id="SSF51126">
    <property type="entry name" value="Pectin lyase-like"/>
    <property type="match status" value="1"/>
</dbReference>
<proteinExistence type="predicted"/>
<feature type="non-terminal residue" evidence="2">
    <location>
        <position position="1"/>
    </location>
</feature>
<dbReference type="SUPFAM" id="SSF48452">
    <property type="entry name" value="TPR-like"/>
    <property type="match status" value="1"/>
</dbReference>
<dbReference type="InterPro" id="IPR011050">
    <property type="entry name" value="Pectin_lyase_fold/virulence"/>
</dbReference>
<dbReference type="InterPro" id="IPR019734">
    <property type="entry name" value="TPR_rpt"/>
</dbReference>
<feature type="region of interest" description="Disordered" evidence="1">
    <location>
        <begin position="428"/>
        <end position="532"/>
    </location>
</feature>
<accession>A0ABR1FIN7</accession>
<dbReference type="EMBL" id="JBBJCI010000411">
    <property type="protein sequence ID" value="KAK7231448.1"/>
    <property type="molecule type" value="Genomic_DNA"/>
</dbReference>
<feature type="compositionally biased region" description="Low complexity" evidence="1">
    <location>
        <begin position="603"/>
        <end position="626"/>
    </location>
</feature>
<evidence type="ECO:0000313" key="3">
    <source>
        <dbReference type="Proteomes" id="UP001363151"/>
    </source>
</evidence>
<reference evidence="2 3" key="1">
    <citation type="submission" date="2024-03" db="EMBL/GenBank/DDBJ databases">
        <title>Aureococcus anophagefferens CCMP1851 and Kratosvirus quantuckense: Draft genome of a second virus-susceptible host strain in the model system.</title>
        <authorList>
            <person name="Chase E."/>
            <person name="Truchon A.R."/>
            <person name="Schepens W."/>
            <person name="Wilhelm S.W."/>
        </authorList>
    </citation>
    <scope>NUCLEOTIDE SEQUENCE [LARGE SCALE GENOMIC DNA]</scope>
    <source>
        <strain evidence="2 3">CCMP1851</strain>
    </source>
</reference>
<evidence type="ECO:0000256" key="1">
    <source>
        <dbReference type="SAM" id="MobiDB-lite"/>
    </source>
</evidence>
<keyword evidence="3" id="KW-1185">Reference proteome</keyword>
<gene>
    <name evidence="2" type="ORF">SO694_0047203</name>
</gene>
<sequence>DPAGLLPSLHANRAEACLRLGRHREAARFATDALALDPGHAKARLRRCRALKARGKIQDALADAQTVVDAGGDAAARRAATALRDELASLARTNAPTLRVPEDFGTFSAACAAAEASSTGALIVLAPRKYDEAASLRGCAAGELRVVVDGDAHAEVRALKVSGARVSLDRILVTGGAAVAETAGAVTFRRCILSNGNGAALETRGADVALESSVVEHARDGVLVHGGAFRLSGSTVQYCYCDGVSAHVRVVVEDVVIKDCGGRGLTSTVRFDPFVRRGANDIQADPEFDEADGQRAAAARAAAEPPEDAAAHFRWEDVYPMGKHRSPGPPGWAAKLKAALDRARAPAQLARLRTVFQPERGVASGYSGASVYARDEPRVVKEAPAAPGPPSEPPPEAEAELAFDRDSLDDVTSLGEFSLVSSVASLNTVDGHGLRFRRDPPPSPRSSKDVEVRLPDIEPRRAPAVPPVDLKTSTEQAVAGAARAKSSEHPRRRARGSRDPPGSSRQQYSRRRGRSRSAPTRHSMEDSPVIQRGTAAVPDWALRLPSPHVGQLGDIFLDSARGILEFFAEDRTVSRPQTSGAPLRDLSKLPRASADGFYHAPPTARSLASSQSLRSLTSSSQSLRSLASKKKKPAASPARMTSRSFG</sequence>
<organism evidence="2 3">
    <name type="scientific">Aureococcus anophagefferens</name>
    <name type="common">Harmful bloom alga</name>
    <dbReference type="NCBI Taxonomy" id="44056"/>
    <lineage>
        <taxon>Eukaryota</taxon>
        <taxon>Sar</taxon>
        <taxon>Stramenopiles</taxon>
        <taxon>Ochrophyta</taxon>
        <taxon>Pelagophyceae</taxon>
        <taxon>Pelagomonadales</taxon>
        <taxon>Pelagomonadaceae</taxon>
        <taxon>Aureococcus</taxon>
    </lineage>
</organism>
<dbReference type="Proteomes" id="UP001363151">
    <property type="component" value="Unassembled WGS sequence"/>
</dbReference>
<evidence type="ECO:0000313" key="2">
    <source>
        <dbReference type="EMBL" id="KAK7231448.1"/>
    </source>
</evidence>
<dbReference type="InterPro" id="IPR011990">
    <property type="entry name" value="TPR-like_helical_dom_sf"/>
</dbReference>
<protein>
    <recommendedName>
        <fullName evidence="4">Right handed beta helix domain-containing protein</fullName>
    </recommendedName>
</protein>
<feature type="compositionally biased region" description="Basic and acidic residues" evidence="1">
    <location>
        <begin position="432"/>
        <end position="461"/>
    </location>
</feature>
<name>A0ABR1FIN7_AURAN</name>
<dbReference type="Gene3D" id="1.25.40.10">
    <property type="entry name" value="Tetratricopeptide repeat domain"/>
    <property type="match status" value="1"/>
</dbReference>
<comment type="caution">
    <text evidence="2">The sequence shown here is derived from an EMBL/GenBank/DDBJ whole genome shotgun (WGS) entry which is preliminary data.</text>
</comment>
<evidence type="ECO:0008006" key="4">
    <source>
        <dbReference type="Google" id="ProtNLM"/>
    </source>
</evidence>
<feature type="region of interest" description="Disordered" evidence="1">
    <location>
        <begin position="568"/>
        <end position="587"/>
    </location>
</feature>